<organism evidence="6 7">
    <name type="scientific">Fraxinus pennsylvanica</name>
    <dbReference type="NCBI Taxonomy" id="56036"/>
    <lineage>
        <taxon>Eukaryota</taxon>
        <taxon>Viridiplantae</taxon>
        <taxon>Streptophyta</taxon>
        <taxon>Embryophyta</taxon>
        <taxon>Tracheophyta</taxon>
        <taxon>Spermatophyta</taxon>
        <taxon>Magnoliopsida</taxon>
        <taxon>eudicotyledons</taxon>
        <taxon>Gunneridae</taxon>
        <taxon>Pentapetalae</taxon>
        <taxon>asterids</taxon>
        <taxon>lamiids</taxon>
        <taxon>Lamiales</taxon>
        <taxon>Oleaceae</taxon>
        <taxon>Oleeae</taxon>
        <taxon>Fraxinus</taxon>
    </lineage>
</organism>
<dbReference type="PANTHER" id="PTHR11227">
    <property type="entry name" value="WD-REPEAT PROTEIN INTERACTING WITH PHOSPHOINOSIDES WIPI -RELATED"/>
    <property type="match status" value="1"/>
</dbReference>
<proteinExistence type="inferred from homology"/>
<accession>A0AAD2DR50</accession>
<feature type="region of interest" description="Disordered" evidence="5">
    <location>
        <begin position="1"/>
        <end position="63"/>
    </location>
</feature>
<feature type="compositionally biased region" description="Pro residues" evidence="5">
    <location>
        <begin position="1"/>
        <end position="12"/>
    </location>
</feature>
<reference evidence="6" key="1">
    <citation type="submission" date="2023-05" db="EMBL/GenBank/DDBJ databases">
        <authorList>
            <person name="Huff M."/>
        </authorList>
    </citation>
    <scope>NUCLEOTIDE SEQUENCE</scope>
</reference>
<keyword evidence="7" id="KW-1185">Reference proteome</keyword>
<dbReference type="InterPro" id="IPR001680">
    <property type="entry name" value="WD40_rpt"/>
</dbReference>
<evidence type="ECO:0000313" key="6">
    <source>
        <dbReference type="EMBL" id="CAI9761458.1"/>
    </source>
</evidence>
<evidence type="ECO:0000256" key="1">
    <source>
        <dbReference type="ARBA" id="ARBA00004623"/>
    </source>
</evidence>
<dbReference type="AlphaFoldDB" id="A0AAD2DR50"/>
<dbReference type="GO" id="GO:0034045">
    <property type="term" value="C:phagophore assembly site membrane"/>
    <property type="evidence" value="ECO:0007669"/>
    <property type="project" value="UniProtKB-SubCell"/>
</dbReference>
<dbReference type="EMBL" id="OU503040">
    <property type="protein sequence ID" value="CAI9761458.1"/>
    <property type="molecule type" value="Genomic_DNA"/>
</dbReference>
<comment type="similarity">
    <text evidence="4">Belongs to the WD repeat PROPPIN family.</text>
</comment>
<evidence type="ECO:0000256" key="2">
    <source>
        <dbReference type="ARBA" id="ARBA00022574"/>
    </source>
</evidence>
<dbReference type="InterPro" id="IPR015943">
    <property type="entry name" value="WD40/YVTN_repeat-like_dom_sf"/>
</dbReference>
<keyword evidence="2" id="KW-0853">WD repeat</keyword>
<gene>
    <name evidence="6" type="ORF">FPE_LOCUS8888</name>
</gene>
<dbReference type="SUPFAM" id="SSF50978">
    <property type="entry name" value="WD40 repeat-like"/>
    <property type="match status" value="1"/>
</dbReference>
<comment type="subcellular location">
    <subcellularLocation>
        <location evidence="1">Preautophagosomal structure membrane</location>
        <topology evidence="1">Peripheral membrane protein</topology>
    </subcellularLocation>
</comment>
<evidence type="ECO:0000256" key="4">
    <source>
        <dbReference type="ARBA" id="ARBA00025740"/>
    </source>
</evidence>
<dbReference type="Proteomes" id="UP000834106">
    <property type="component" value="Chromosome 5"/>
</dbReference>
<dbReference type="FunFam" id="2.130.10.10:FF:001083">
    <property type="entry name" value="Autophagy-related protein 18a isoform A"/>
    <property type="match status" value="1"/>
</dbReference>
<evidence type="ECO:0000256" key="3">
    <source>
        <dbReference type="ARBA" id="ARBA00022737"/>
    </source>
</evidence>
<evidence type="ECO:0000313" key="7">
    <source>
        <dbReference type="Proteomes" id="UP000834106"/>
    </source>
</evidence>
<protein>
    <recommendedName>
        <fullName evidence="8">Autophagy-related protein 18a</fullName>
    </recommendedName>
</protein>
<evidence type="ECO:0008006" key="8">
    <source>
        <dbReference type="Google" id="ProtNLM"/>
    </source>
</evidence>
<keyword evidence="3" id="KW-0677">Repeat</keyword>
<feature type="compositionally biased region" description="Polar residues" evidence="5">
    <location>
        <begin position="41"/>
        <end position="63"/>
    </location>
</feature>
<dbReference type="Gene3D" id="2.130.10.10">
    <property type="entry name" value="YVTN repeat-like/Quinoprotein amine dehydrogenase"/>
    <property type="match status" value="1"/>
</dbReference>
<evidence type="ECO:0000256" key="5">
    <source>
        <dbReference type="SAM" id="MobiDB-lite"/>
    </source>
</evidence>
<dbReference type="InterPro" id="IPR036322">
    <property type="entry name" value="WD40_repeat_dom_sf"/>
</dbReference>
<name>A0AAD2DR50_9LAMI</name>
<dbReference type="InterPro" id="IPR048720">
    <property type="entry name" value="PROPPIN"/>
</dbReference>
<dbReference type="SMART" id="SM00320">
    <property type="entry name" value="WD40"/>
    <property type="match status" value="3"/>
</dbReference>
<dbReference type="Pfam" id="PF21032">
    <property type="entry name" value="PROPPIN"/>
    <property type="match status" value="1"/>
</dbReference>
<sequence>MAAIPHPNPNPNPNFLSPMLQPYLEQQQQFPPDPPDEETANETANESHMSFTNNSIVSNPNSNQGLIDRSTPALLHVSFNQDYGCFAAGIDRGFRIYNCDPFREIFRRDFDGNGGIGAVEMLFRCNILALVGGGDSPQYPLNKVMIWDDHQSRCIGELSFRSEVRGVRLRRDRIVVVLEQKIFVYNFADLKLLHQIETIANPKGLCAVSHVAGSFVLVCPGLQKGQVRVEHYASKRTKFVMAHDSRIACFTLSQDGNLLATASTKGTLVRIFNTHDGTLVQEVRRGADRAEIYSLAFSPTAHWLAVSSDKGTVHVFSLKINAENLGNARSSSPPGSNSAVTSPSSSLSFIKGVLPKYFSSEWSVAQFRLIEGSQYIVAFGHQKNTVVILGLDGSFYRCKFDPATGGEMTQLEYHNFLKPDES</sequence>